<keyword evidence="2" id="KW-1185">Reference proteome</keyword>
<proteinExistence type="predicted"/>
<protein>
    <submittedName>
        <fullName evidence="1">DUF1292 domain-containing protein</fullName>
    </submittedName>
</protein>
<organism evidence="1 2">
    <name type="scientific">Fervidibacillus halotolerans</name>
    <dbReference type="NCBI Taxonomy" id="2980027"/>
    <lineage>
        <taxon>Bacteria</taxon>
        <taxon>Bacillati</taxon>
        <taxon>Bacillota</taxon>
        <taxon>Bacilli</taxon>
        <taxon>Bacillales</taxon>
        <taxon>Bacillaceae</taxon>
        <taxon>Fervidibacillus</taxon>
    </lineage>
</organism>
<dbReference type="InterPro" id="IPR009711">
    <property type="entry name" value="UPF0473"/>
</dbReference>
<accession>A0A9E8M0V6</accession>
<dbReference type="RefSeq" id="WP_275421258.1">
    <property type="nucleotide sequence ID" value="NZ_CP106877.1"/>
</dbReference>
<dbReference type="Pfam" id="PF06949">
    <property type="entry name" value="DUF1292"/>
    <property type="match status" value="1"/>
</dbReference>
<sequence>MEEIEIGEVFTITDENDEEQEVEVIAKATIDGTVYVAVSFVEDLDDEDSDEDIDVFFLKMDEEGDLEELDTEEEYEKVFQVFDEMFEDVE</sequence>
<dbReference type="AlphaFoldDB" id="A0A9E8M0V6"/>
<name>A0A9E8M0V6_9BACI</name>
<dbReference type="EMBL" id="CP106877">
    <property type="protein sequence ID" value="WAA13116.1"/>
    <property type="molecule type" value="Genomic_DNA"/>
</dbReference>
<reference evidence="1" key="1">
    <citation type="submission" date="2022-09" db="EMBL/GenBank/DDBJ databases">
        <title>Complete Genomes of Fervidibacillus albus and Fervidibacillus halotolerans isolated from tidal flat sediments.</title>
        <authorList>
            <person name="Kwon K.K."/>
            <person name="Yang S.-H."/>
            <person name="Park M.J."/>
            <person name="Oh H.-M."/>
        </authorList>
    </citation>
    <scope>NUCLEOTIDE SEQUENCE</scope>
    <source>
        <strain evidence="1">MEBiC13594</strain>
    </source>
</reference>
<dbReference type="KEGG" id="fhl:OE105_03025"/>
<evidence type="ECO:0000313" key="1">
    <source>
        <dbReference type="EMBL" id="WAA13116.1"/>
    </source>
</evidence>
<gene>
    <name evidence="1" type="ORF">OE105_03025</name>
</gene>
<dbReference type="Proteomes" id="UP001164726">
    <property type="component" value="Chromosome"/>
</dbReference>
<evidence type="ECO:0000313" key="2">
    <source>
        <dbReference type="Proteomes" id="UP001164726"/>
    </source>
</evidence>